<accession>A0ABQ3L0T8</accession>
<reference evidence="2" key="1">
    <citation type="journal article" date="2019" name="Int. J. Syst. Evol. Microbiol.">
        <title>The Global Catalogue of Microorganisms (GCM) 10K type strain sequencing project: providing services to taxonomists for standard genome sequencing and annotation.</title>
        <authorList>
            <consortium name="The Broad Institute Genomics Platform"/>
            <consortium name="The Broad Institute Genome Sequencing Center for Infectious Disease"/>
            <person name="Wu L."/>
            <person name="Ma J."/>
        </authorList>
    </citation>
    <scope>NUCLEOTIDE SEQUENCE [LARGE SCALE GENOMIC DNA]</scope>
    <source>
        <strain evidence="2">CGMCC 1.7003</strain>
    </source>
</reference>
<keyword evidence="2" id="KW-1185">Reference proteome</keyword>
<organism evidence="1 2">
    <name type="scientific">Alishewanella longhuensis</name>
    <dbReference type="NCBI Taxonomy" id="1091037"/>
    <lineage>
        <taxon>Bacteria</taxon>
        <taxon>Pseudomonadati</taxon>
        <taxon>Pseudomonadota</taxon>
        <taxon>Gammaproteobacteria</taxon>
        <taxon>Alteromonadales</taxon>
        <taxon>Alteromonadaceae</taxon>
        <taxon>Alishewanella</taxon>
    </lineage>
</organism>
<proteinExistence type="predicted"/>
<protein>
    <submittedName>
        <fullName evidence="1">Uncharacterized protein</fullName>
    </submittedName>
</protein>
<dbReference type="Proteomes" id="UP000659697">
    <property type="component" value="Unassembled WGS sequence"/>
</dbReference>
<evidence type="ECO:0000313" key="1">
    <source>
        <dbReference type="EMBL" id="GHG72591.1"/>
    </source>
</evidence>
<evidence type="ECO:0000313" key="2">
    <source>
        <dbReference type="Proteomes" id="UP000659697"/>
    </source>
</evidence>
<gene>
    <name evidence="1" type="ORF">GCM10010919_25000</name>
</gene>
<name>A0ABQ3L0T8_9ALTE</name>
<sequence>MLQPSPEKTQSSLIDITSTTLTMAAKALNYVGMQGIDLPIQIKENAHTALGCKGRYWR</sequence>
<comment type="caution">
    <text evidence="1">The sequence shown here is derived from an EMBL/GenBank/DDBJ whole genome shotgun (WGS) entry which is preliminary data.</text>
</comment>
<dbReference type="RefSeq" id="WP_189433354.1">
    <property type="nucleotide sequence ID" value="NZ_BNAO01000006.1"/>
</dbReference>
<dbReference type="EMBL" id="BNAO01000006">
    <property type="protein sequence ID" value="GHG72591.1"/>
    <property type="molecule type" value="Genomic_DNA"/>
</dbReference>